<dbReference type="Proteomes" id="UP000184603">
    <property type="component" value="Unassembled WGS sequence"/>
</dbReference>
<keyword evidence="4" id="KW-1185">Reference proteome</keyword>
<dbReference type="InterPro" id="IPR051158">
    <property type="entry name" value="Metallophosphoesterase_sf"/>
</dbReference>
<evidence type="ECO:0000313" key="4">
    <source>
        <dbReference type="Proteomes" id="UP000184603"/>
    </source>
</evidence>
<dbReference type="Pfam" id="PF00149">
    <property type="entry name" value="Metallophos"/>
    <property type="match status" value="1"/>
</dbReference>
<reference evidence="3 4" key="1">
    <citation type="submission" date="2016-12" db="EMBL/GenBank/DDBJ databases">
        <authorList>
            <person name="Song W.-J."/>
            <person name="Kurnit D.M."/>
        </authorList>
    </citation>
    <scope>NUCLEOTIDE SEQUENCE [LARGE SCALE GENOMIC DNA]</scope>
    <source>
        <strain evidence="3 4">DSM 18488</strain>
    </source>
</reference>
<dbReference type="PANTHER" id="PTHR31302">
    <property type="entry name" value="TRANSMEMBRANE PROTEIN WITH METALLOPHOSPHOESTERASE DOMAIN-RELATED"/>
    <property type="match status" value="1"/>
</dbReference>
<feature type="domain" description="Calcineurin-like phosphoesterase" evidence="2">
    <location>
        <begin position="147"/>
        <end position="307"/>
    </location>
</feature>
<proteinExistence type="predicted"/>
<dbReference type="OrthoDB" id="9780884at2"/>
<dbReference type="PANTHER" id="PTHR31302:SF0">
    <property type="entry name" value="TRANSMEMBRANE PROTEIN WITH METALLOPHOSPHOESTERASE DOMAIN"/>
    <property type="match status" value="1"/>
</dbReference>
<dbReference type="RefSeq" id="WP_073617199.1">
    <property type="nucleotide sequence ID" value="NZ_FRFE01000066.1"/>
</dbReference>
<feature type="transmembrane region" description="Helical" evidence="1">
    <location>
        <begin position="65"/>
        <end position="86"/>
    </location>
</feature>
<feature type="transmembrane region" description="Helical" evidence="1">
    <location>
        <begin position="106"/>
        <end position="123"/>
    </location>
</feature>
<dbReference type="InterPro" id="IPR029052">
    <property type="entry name" value="Metallo-depent_PP-like"/>
</dbReference>
<protein>
    <recommendedName>
        <fullName evidence="2">Calcineurin-like phosphoesterase domain-containing protein</fullName>
    </recommendedName>
</protein>
<evidence type="ECO:0000313" key="3">
    <source>
        <dbReference type="EMBL" id="SHO53636.1"/>
    </source>
</evidence>
<name>A0A1M7YM85_9BACT</name>
<gene>
    <name evidence="3" type="ORF">SAMN02745220_05237</name>
</gene>
<keyword evidence="1" id="KW-0472">Membrane</keyword>
<dbReference type="CDD" id="cd07385">
    <property type="entry name" value="MPP_YkuE_C"/>
    <property type="match status" value="1"/>
</dbReference>
<evidence type="ECO:0000256" key="1">
    <source>
        <dbReference type="SAM" id="Phobius"/>
    </source>
</evidence>
<sequence length="377" mass="41334">MFGFGLTFISTILLVYVVWRASSTPVINKTVSKRAFIYGGLLLWLLIAIARLWGHGSDSTWASHADFIGISLTGIFFLLFICLFPVDLATGFGRFFPHMAPRLRGCALLAGLMLGIVATIQGIRPPVVTSYEVQMNNLPKELNGTTLVALSDLHLGSFLGPQWLESCVRQVEALKPDIVVLLGDTYEGHGENTEIFAPFFRKISAPLGVWAVNGNHENHGKTENTNALINGTQIQTLQSEMVQPTQGLVLAGRNVNRDHGRVVTSLPWNPPANRPSGALILLSHVPEDYHDAARAGVELMLSGHTHGGQVWPLSFLVGRKYAMLGGRYDIEGMTLLVSRGTGTWGPRMRLWRPGEILNITLRPKTEIHTAMDVGARN</sequence>
<keyword evidence="1" id="KW-1133">Transmembrane helix</keyword>
<accession>A0A1M7YM85</accession>
<dbReference type="GO" id="GO:0016787">
    <property type="term" value="F:hydrolase activity"/>
    <property type="evidence" value="ECO:0007669"/>
    <property type="project" value="InterPro"/>
</dbReference>
<feature type="transmembrane region" description="Helical" evidence="1">
    <location>
        <begin position="35"/>
        <end position="53"/>
    </location>
</feature>
<dbReference type="SUPFAM" id="SSF56300">
    <property type="entry name" value="Metallo-dependent phosphatases"/>
    <property type="match status" value="1"/>
</dbReference>
<dbReference type="Gene3D" id="3.60.21.10">
    <property type="match status" value="1"/>
</dbReference>
<dbReference type="STRING" id="1121416.SAMN02745220_05237"/>
<dbReference type="EMBL" id="FRFE01000066">
    <property type="protein sequence ID" value="SHO53636.1"/>
    <property type="molecule type" value="Genomic_DNA"/>
</dbReference>
<keyword evidence="1" id="KW-0812">Transmembrane</keyword>
<feature type="transmembrane region" description="Helical" evidence="1">
    <location>
        <begin position="6"/>
        <end position="23"/>
    </location>
</feature>
<evidence type="ECO:0000259" key="2">
    <source>
        <dbReference type="Pfam" id="PF00149"/>
    </source>
</evidence>
<dbReference type="InterPro" id="IPR004843">
    <property type="entry name" value="Calcineurin-like_PHP"/>
</dbReference>
<dbReference type="AlphaFoldDB" id="A0A1M7YM85"/>
<organism evidence="3 4">
    <name type="scientific">Desulfopila aestuarii DSM 18488</name>
    <dbReference type="NCBI Taxonomy" id="1121416"/>
    <lineage>
        <taxon>Bacteria</taxon>
        <taxon>Pseudomonadati</taxon>
        <taxon>Thermodesulfobacteriota</taxon>
        <taxon>Desulfobulbia</taxon>
        <taxon>Desulfobulbales</taxon>
        <taxon>Desulfocapsaceae</taxon>
        <taxon>Desulfopila</taxon>
    </lineage>
</organism>